<proteinExistence type="predicted"/>
<sequence>MASTATHHFTGGGYHYALYKELWDACAGPLVTLPRAGERVYFFPQGYIEQLGAPVHGELEQEMLPFILPSKILCRVIYVQRMAEPETDQVCAQIILLPELDQTEITSPDPPLPEQETYTIHSFHKTLTASDISTRGSLFIYRKHAEDCLPPLDMSQQPPRQDLIAADLHRNKWHFQHIFRGKPKRHVLTTGWNAYVNSKKLAAGDVFIFLRGENGRIHIGVRRLVRQERDISSVMSSENLHLEVLASASHAMTTGSLFCVSYRPRQNSSGFIVNVNKYLEAQKYMYSVGTKFKMRFEDEQILECSFKGTIVGIEDISSRWPDSKWRCLKVQWDEPSSILRPERVSPWELEPLVAISTPKFLPGLGKKRARPCLLPSSARYYDTWKFPSESPAAFSYYDLYSSSSSSSTSKSNSLGFSGFSSQASISPNRVENVVESSAYAVDEEPGNVGDGCPVLSLDTSDQHSETLNNINQSEIHSGSCEPKKLCPPSPQEIEGKQIRKHVKVKMQGVAVGRSVDLTQMDCHEDLLRELEKMFDIEGKLRGSTKKWEVIYTDEEGDMMLFGDYPWPEFCSMVREIFICASDEIRRMKSRSG</sequence>
<gene>
    <name evidence="1" type="ORF">MANES_10G107900v8</name>
</gene>
<evidence type="ECO:0000313" key="2">
    <source>
        <dbReference type="Proteomes" id="UP000091857"/>
    </source>
</evidence>
<dbReference type="EMBL" id="CM004396">
    <property type="protein sequence ID" value="KAG8645929.1"/>
    <property type="molecule type" value="Genomic_DNA"/>
</dbReference>
<keyword evidence="2" id="KW-1185">Reference proteome</keyword>
<organism evidence="1 2">
    <name type="scientific">Manihot esculenta</name>
    <name type="common">Cassava</name>
    <name type="synonym">Jatropha manihot</name>
    <dbReference type="NCBI Taxonomy" id="3983"/>
    <lineage>
        <taxon>Eukaryota</taxon>
        <taxon>Viridiplantae</taxon>
        <taxon>Streptophyta</taxon>
        <taxon>Embryophyta</taxon>
        <taxon>Tracheophyta</taxon>
        <taxon>Spermatophyta</taxon>
        <taxon>Magnoliopsida</taxon>
        <taxon>eudicotyledons</taxon>
        <taxon>Gunneridae</taxon>
        <taxon>Pentapetalae</taxon>
        <taxon>rosids</taxon>
        <taxon>fabids</taxon>
        <taxon>Malpighiales</taxon>
        <taxon>Euphorbiaceae</taxon>
        <taxon>Crotonoideae</taxon>
        <taxon>Manihoteae</taxon>
        <taxon>Manihot</taxon>
    </lineage>
</organism>
<reference evidence="2" key="1">
    <citation type="journal article" date="2016" name="Nat. Biotechnol.">
        <title>Sequencing wild and cultivated cassava and related species reveals extensive interspecific hybridization and genetic diversity.</title>
        <authorList>
            <person name="Bredeson J.V."/>
            <person name="Lyons J.B."/>
            <person name="Prochnik S.E."/>
            <person name="Wu G.A."/>
            <person name="Ha C.M."/>
            <person name="Edsinger-Gonzales E."/>
            <person name="Grimwood J."/>
            <person name="Schmutz J."/>
            <person name="Rabbi I.Y."/>
            <person name="Egesi C."/>
            <person name="Nauluvula P."/>
            <person name="Lebot V."/>
            <person name="Ndunguru J."/>
            <person name="Mkamilo G."/>
            <person name="Bart R.S."/>
            <person name="Setter T.L."/>
            <person name="Gleadow R.M."/>
            <person name="Kulakow P."/>
            <person name="Ferguson M.E."/>
            <person name="Rounsley S."/>
            <person name="Rokhsar D.S."/>
        </authorList>
    </citation>
    <scope>NUCLEOTIDE SEQUENCE [LARGE SCALE GENOMIC DNA]</scope>
    <source>
        <strain evidence="2">cv. AM560-2</strain>
    </source>
</reference>
<dbReference type="Proteomes" id="UP000091857">
    <property type="component" value="Chromosome 10"/>
</dbReference>
<accession>A0ACB7H1T0</accession>
<protein>
    <submittedName>
        <fullName evidence="1">Uncharacterized protein</fullName>
    </submittedName>
</protein>
<name>A0ACB7H1T0_MANES</name>
<comment type="caution">
    <text evidence="1">The sequence shown here is derived from an EMBL/GenBank/DDBJ whole genome shotgun (WGS) entry which is preliminary data.</text>
</comment>
<evidence type="ECO:0000313" key="1">
    <source>
        <dbReference type="EMBL" id="KAG8645929.1"/>
    </source>
</evidence>